<dbReference type="EMBL" id="JARBJD010000182">
    <property type="protein sequence ID" value="KAK2948164.1"/>
    <property type="molecule type" value="Genomic_DNA"/>
</dbReference>
<dbReference type="SUPFAM" id="SSF48452">
    <property type="entry name" value="TPR-like"/>
    <property type="match status" value="1"/>
</dbReference>
<evidence type="ECO:0000256" key="3">
    <source>
        <dbReference type="ARBA" id="ARBA00022574"/>
    </source>
</evidence>
<keyword evidence="7" id="KW-0966">Cell projection</keyword>
<evidence type="ECO:0000259" key="10">
    <source>
        <dbReference type="Pfam" id="PF24762"/>
    </source>
</evidence>
<keyword evidence="6" id="KW-0969">Cilium</keyword>
<evidence type="ECO:0000256" key="8">
    <source>
        <dbReference type="ARBA" id="ARBA00038130"/>
    </source>
</evidence>
<dbReference type="InterPro" id="IPR056168">
    <property type="entry name" value="TPR_IF140/IFT172/WDR19"/>
</dbReference>
<dbReference type="Pfam" id="PF24762">
    <property type="entry name" value="TPR_IF140-IFT172"/>
    <property type="match status" value="1"/>
</dbReference>
<evidence type="ECO:0000256" key="1">
    <source>
        <dbReference type="ARBA" id="ARBA00004138"/>
    </source>
</evidence>
<dbReference type="Gene3D" id="1.25.40.470">
    <property type="match status" value="3"/>
</dbReference>
<evidence type="ECO:0000313" key="11">
    <source>
        <dbReference type="EMBL" id="KAK2948164.1"/>
    </source>
</evidence>
<gene>
    <name evidence="11" type="ORF">BLNAU_16873</name>
</gene>
<comment type="caution">
    <text evidence="11">The sequence shown here is derived from an EMBL/GenBank/DDBJ whole genome shotgun (WGS) entry which is preliminary data.</text>
</comment>
<dbReference type="PANTHER" id="PTHR15722">
    <property type="entry name" value="IFT140/172-RELATED"/>
    <property type="match status" value="1"/>
</dbReference>
<dbReference type="SMART" id="SM00320">
    <property type="entry name" value="WD40"/>
    <property type="match status" value="7"/>
</dbReference>
<dbReference type="InterPro" id="IPR056157">
    <property type="entry name" value="TPR_IFT80_172_dom"/>
</dbReference>
<organism evidence="11 12">
    <name type="scientific">Blattamonas nauphoetae</name>
    <dbReference type="NCBI Taxonomy" id="2049346"/>
    <lineage>
        <taxon>Eukaryota</taxon>
        <taxon>Metamonada</taxon>
        <taxon>Preaxostyla</taxon>
        <taxon>Oxymonadida</taxon>
        <taxon>Blattamonas</taxon>
    </lineage>
</organism>
<dbReference type="InterPro" id="IPR015943">
    <property type="entry name" value="WD40/YVTN_repeat-like_dom_sf"/>
</dbReference>
<evidence type="ECO:0000256" key="6">
    <source>
        <dbReference type="ARBA" id="ARBA00023069"/>
    </source>
</evidence>
<evidence type="ECO:0000256" key="7">
    <source>
        <dbReference type="ARBA" id="ARBA00023273"/>
    </source>
</evidence>
<evidence type="ECO:0000256" key="4">
    <source>
        <dbReference type="ARBA" id="ARBA00022737"/>
    </source>
</evidence>
<dbReference type="InterPro" id="IPR001680">
    <property type="entry name" value="WD40_rpt"/>
</dbReference>
<dbReference type="SUPFAM" id="SSF50978">
    <property type="entry name" value="WD40 repeat-like"/>
    <property type="match status" value="2"/>
</dbReference>
<evidence type="ECO:0000256" key="5">
    <source>
        <dbReference type="ARBA" id="ARBA00022803"/>
    </source>
</evidence>
<keyword evidence="12" id="KW-1185">Reference proteome</keyword>
<comment type="similarity">
    <text evidence="8">Belongs to the IFT172 family.</text>
</comment>
<keyword evidence="4" id="KW-0677">Repeat</keyword>
<feature type="domain" description="IFT80/172/WDR35 TPR" evidence="9">
    <location>
        <begin position="630"/>
        <end position="767"/>
    </location>
</feature>
<feature type="domain" description="IF140/IFT172/WDR19 TPR" evidence="10">
    <location>
        <begin position="788"/>
        <end position="1058"/>
    </location>
</feature>
<proteinExistence type="inferred from homology"/>
<dbReference type="PANTHER" id="PTHR15722:SF2">
    <property type="entry name" value="INTRAFLAGELLAR TRANSPORT PROTEIN 172 HOMOLOG"/>
    <property type="match status" value="1"/>
</dbReference>
<reference evidence="11 12" key="1">
    <citation type="journal article" date="2022" name="bioRxiv">
        <title>Genomics of Preaxostyla Flagellates Illuminates Evolutionary Transitions and the Path Towards Mitochondrial Loss.</title>
        <authorList>
            <person name="Novak L.V.F."/>
            <person name="Treitli S.C."/>
            <person name="Pyrih J."/>
            <person name="Halakuc P."/>
            <person name="Pipaliya S.V."/>
            <person name="Vacek V."/>
            <person name="Brzon O."/>
            <person name="Soukal P."/>
            <person name="Eme L."/>
            <person name="Dacks J.B."/>
            <person name="Karnkowska A."/>
            <person name="Elias M."/>
            <person name="Hampl V."/>
        </authorList>
    </citation>
    <scope>NUCLEOTIDE SEQUENCE [LARGE SCALE GENOMIC DNA]</scope>
    <source>
        <strain evidence="11">NAU3</strain>
        <tissue evidence="11">Gut</tissue>
    </source>
</reference>
<protein>
    <submittedName>
        <fullName evidence="11">Intraflagellar transport protein 172</fullName>
    </submittedName>
</protein>
<evidence type="ECO:0000259" key="9">
    <source>
        <dbReference type="Pfam" id="PF23387"/>
    </source>
</evidence>
<keyword evidence="2" id="KW-0217">Developmental protein</keyword>
<dbReference type="InterPro" id="IPR036322">
    <property type="entry name" value="WD40_repeat_dom_sf"/>
</dbReference>
<keyword evidence="3" id="KW-0853">WD repeat</keyword>
<dbReference type="Gene3D" id="2.130.10.10">
    <property type="entry name" value="YVTN repeat-like/Quinoprotein amine dehydrogenase"/>
    <property type="match status" value="2"/>
</dbReference>
<sequence length="1821" mass="204236">MNLRYKATLHPAGDSFEPCRAVAFSPSNGQLISVNGGKTIRLYDDKGTFLTDVQPKPYEKGKTQPIIVTNLAWSPDGTKFIISTSDDVLSIFEVSSDPKSPPVQGKPFKPQTSPIVCLCWPSNNPHLIVFGLADGKVRFAHLKEKRIATLYSSATCPISICASIDGKSILSGHIDGTITQYSFEENTDPVRFARHPCPPRALGWGHSIVVAGNDNKVVFYNPDGSVSRVFDYNTKENQKEFTALTLSPTGQSVIVGSFNSLRVFSYSHRLSHWEEDFEQHIDNLYAVTTLSWALDGSRIAVGTSADCVALFDACLRRIRYKSKYEFVYSSGSHVNVKVLGTDKQFELKSGQNHEITNIRIFKDRYLVANTAASLLLGDLVKQNLSEVDWHVTNKERFNFEHESVCVIITPGELTFVQYGNHDLLGTVRTDFASKNLFSLCNIDDPHHRTTRGVQQPLFRVAYLTDAQTVRILDLNTSITLCTVHNNSKIDLLSLSSKGDRLLFRDKRHRLSLFNVKGEETHILLSSCQHVQWVPETDVIIAQDKTNLCTWYNIDSPDRVSVHAGLKGDVVGVMKSEDGQRNVIVDEGMTKMYYKLNSNFIQFGEALQEKQLQLCADILGRIPLTPETETMWNQLGIEANKAGDLVIAERCAAAVCDVSKARYLSKLNALALHAEQETRGKPGSGYSQPSVKWRIALMNKDFDKAEQILLQQHEVDQAMDMYQRMHKWEDTIRVATKCKHPQEESLKSSYFQWLIKTNQEEKAGKIREREGQLEEAVQLYLKGCVPSEAARVVLTHTEPAEGAVNVMNSSEVVQTDAEFSESIIHSIISALDKLEMFGKAGELYEHLGRFDAALKSYTKGHAFRPAVLLARSVEPGKEKELNKKWGEWCLSQGQIEQAIVHFVDADHAELAIEAAVEHRLWDKAASYLSTIFSGGKKQSASSASLKDFAHRVAEHFESIMNYNEAERFFVYAGTPRDALSMYCTAGLWDAAQKLARQHLSEEEASKFYSSQAKSLEKAGKLKDAEKLYCEVGQIDKAIEMYRKHKMYDECVRVVMQAQTLTSKDKVTKIQQIHFDAAKQLKKEGQFSLAEKHFIEAKQPKEAIKMYEEQEMWEDAVRVAKLTDGQKGAIDLALKRAEAVGGEKGVELLVQMGMPEVAVDFACTHKMFELAFSTARGHCAHKLGEARLKQAQSLQKDRRYEEAEKAYIAAKAFKECVQMYTQLHDFSSAKRVAEMYDRKQLDTVLVGEATMCMERGELTQAESLLNRAKKPQLIVRMYVEANRWEDALRVAQEVNSAYSTHGRDSSQDVDTATLRNLFANTMNEFSVHIKKTNALESCSISELHKIAQLFEDSGDFESAIHTCLAATTGIRHIRSVLQPAFMETSAPAQVEPSSDELESIWMNAVRIAGKYHGVDRSGISREVGQRLKSLNKFDVAAGVYKEAGLTGLAIDAYMSGNYWDQARQTAKGTDKEQEVEREYVKRMQEQKRADELLKHGHTQAAIDVLIQQGNWTEALRAAEKLGAATLARYSAQYTEFLAKNGQISDALQVLVKNGSVASAEYAQMYRNITIHTLARTHDPSVPGYDRQLLPSLRKFLQSLLQNASTTQGTAFPTPQFIQLNYAAYFTHHMVVCQQRKMKEVTASLASSLLRYLDFLPSDRTFFEAGKFCKAAGMTDQAYVYLNQYLDIADAIDAKQRGASDSSEISIPSTIKVPSEHFEGMDPNERTNIKTWVIQKALEKSSEKAIGSQRCLYCGTQVHTSMFECQRCSQTKEPCIVTGMLIPSHSDRAECPSCRLAARKDAWNGWITSNKTCPYCQQRGTPVK</sequence>
<evidence type="ECO:0000256" key="2">
    <source>
        <dbReference type="ARBA" id="ARBA00022473"/>
    </source>
</evidence>
<name>A0ABQ9X9T3_9EUKA</name>
<dbReference type="Proteomes" id="UP001281761">
    <property type="component" value="Unassembled WGS sequence"/>
</dbReference>
<accession>A0ABQ9X9T3</accession>
<comment type="subcellular location">
    <subcellularLocation>
        <location evidence="1">Cell projection</location>
        <location evidence="1">Cilium</location>
    </subcellularLocation>
</comment>
<evidence type="ECO:0000313" key="12">
    <source>
        <dbReference type="Proteomes" id="UP001281761"/>
    </source>
</evidence>
<dbReference type="Pfam" id="PF23387">
    <property type="entry name" value="TPR_IFT80_172"/>
    <property type="match status" value="1"/>
</dbReference>
<dbReference type="InterPro" id="IPR011990">
    <property type="entry name" value="TPR-like_helical_dom_sf"/>
</dbReference>
<keyword evidence="5" id="KW-0802">TPR repeat</keyword>